<accession>A0A1M6VN25</accession>
<dbReference type="GO" id="GO:0003677">
    <property type="term" value="F:DNA binding"/>
    <property type="evidence" value="ECO:0007669"/>
    <property type="project" value="InterPro"/>
</dbReference>
<dbReference type="AlphaFoldDB" id="A0A1M6VN25"/>
<dbReference type="RefSeq" id="WP_073292118.1">
    <property type="nucleotide sequence ID" value="NZ_FRAV01000008.1"/>
</dbReference>
<feature type="transmembrane region" description="Helical" evidence="1">
    <location>
        <begin position="339"/>
        <end position="358"/>
    </location>
</feature>
<dbReference type="Gene3D" id="1.10.10.10">
    <property type="entry name" value="Winged helix-like DNA-binding domain superfamily/Winged helix DNA-binding domain"/>
    <property type="match status" value="1"/>
</dbReference>
<evidence type="ECO:0000313" key="3">
    <source>
        <dbReference type="Proteomes" id="UP000184364"/>
    </source>
</evidence>
<keyword evidence="3" id="KW-1185">Reference proteome</keyword>
<name>A0A1M6VN25_9FLAO</name>
<dbReference type="Gene3D" id="1.25.40.10">
    <property type="entry name" value="Tetratricopeptide repeat domain"/>
    <property type="match status" value="1"/>
</dbReference>
<evidence type="ECO:0000256" key="1">
    <source>
        <dbReference type="SAM" id="Phobius"/>
    </source>
</evidence>
<keyword evidence="1" id="KW-0472">Membrane</keyword>
<dbReference type="Proteomes" id="UP000184364">
    <property type="component" value="Unassembled WGS sequence"/>
</dbReference>
<sequence>MSSRYLTLILLFHIFYFSAVNKINTQIDLLIKLSDKYHYIDNSKSYIYAQKACILADKNGTSRQKAEAYYYMARNLIFVSKYNECYLFIKKGMREQAVKNDKFLLALYKELKSIYYSRLYMFSQEMKENTEALKLINPNKNAESKLFVSRIYMWMADYYTETNKYDSAQIYISKSIKLVEEIPDTQYLSFNRIFRRKAYAYFYQSQIFIKKNNTKSALIFIDKAYNQAVSEQHLYLYSILEAYGDYYFLSEEYQNAINYYQKAVHNKKAFFRTSADINLKISRCYKAVNDDVNEKIYLKISSEQRRYDEKMSRINITQVTENILQGEIEKNQDDRDKNIRILLITIFSSIIFLIFIFYRLTKIKRKQNEIIENNRSLLRKNTKDLIEKDTKIDILQQKLNDSISELIHMIKNNSPHFWINFQVIFPDFTGKMLRINLNLKTSELTLSAYIFLGLTTKEIAQYTFKSIKTIENNRYNLRKKFNITPEKDLHIWIKEHIKN</sequence>
<protein>
    <submittedName>
        <fullName evidence="2">Regulatory protein, luxR family</fullName>
    </submittedName>
</protein>
<dbReference type="STRING" id="1302687.SAMN05444267_100882"/>
<dbReference type="InterPro" id="IPR036388">
    <property type="entry name" value="WH-like_DNA-bd_sf"/>
</dbReference>
<reference evidence="3" key="1">
    <citation type="submission" date="2016-11" db="EMBL/GenBank/DDBJ databases">
        <authorList>
            <person name="Varghese N."/>
            <person name="Submissions S."/>
        </authorList>
    </citation>
    <scope>NUCLEOTIDE SEQUENCE [LARGE SCALE GENOMIC DNA]</scope>
    <source>
        <strain evidence="3">DSM 26899</strain>
    </source>
</reference>
<dbReference type="EMBL" id="FRAV01000008">
    <property type="protein sequence ID" value="SHK82764.1"/>
    <property type="molecule type" value="Genomic_DNA"/>
</dbReference>
<proteinExistence type="predicted"/>
<dbReference type="OrthoDB" id="1017207at2"/>
<dbReference type="InterPro" id="IPR011990">
    <property type="entry name" value="TPR-like_helical_dom_sf"/>
</dbReference>
<dbReference type="InterPro" id="IPR016032">
    <property type="entry name" value="Sig_transdc_resp-reg_C-effctor"/>
</dbReference>
<organism evidence="2 3">
    <name type="scientific">Chryseobacterium polytrichastri</name>
    <dbReference type="NCBI Taxonomy" id="1302687"/>
    <lineage>
        <taxon>Bacteria</taxon>
        <taxon>Pseudomonadati</taxon>
        <taxon>Bacteroidota</taxon>
        <taxon>Flavobacteriia</taxon>
        <taxon>Flavobacteriales</taxon>
        <taxon>Weeksellaceae</taxon>
        <taxon>Chryseobacterium group</taxon>
        <taxon>Chryseobacterium</taxon>
    </lineage>
</organism>
<gene>
    <name evidence="2" type="ORF">SAMN05444267_100882</name>
</gene>
<keyword evidence="1" id="KW-0812">Transmembrane</keyword>
<evidence type="ECO:0000313" key="2">
    <source>
        <dbReference type="EMBL" id="SHK82764.1"/>
    </source>
</evidence>
<dbReference type="SUPFAM" id="SSF46894">
    <property type="entry name" value="C-terminal effector domain of the bipartite response regulators"/>
    <property type="match status" value="1"/>
</dbReference>
<keyword evidence="1" id="KW-1133">Transmembrane helix</keyword>
<dbReference type="GO" id="GO:0006355">
    <property type="term" value="P:regulation of DNA-templated transcription"/>
    <property type="evidence" value="ECO:0007669"/>
    <property type="project" value="InterPro"/>
</dbReference>
<dbReference type="SUPFAM" id="SSF48452">
    <property type="entry name" value="TPR-like"/>
    <property type="match status" value="1"/>
</dbReference>